<keyword evidence="4" id="KW-1185">Reference proteome</keyword>
<reference evidence="4" key="1">
    <citation type="submission" date="2016-12" db="EMBL/GenBank/DDBJ databases">
        <authorList>
            <person name="Jung M.Y."/>
            <person name="Lee S.H."/>
        </authorList>
    </citation>
    <scope>NUCLEOTIDE SEQUENCE [LARGE SCALE GENOMIC DNA]</scope>
    <source>
        <strain evidence="4">WiKim39</strain>
    </source>
</reference>
<proteinExistence type="predicted"/>
<dbReference type="STRING" id="1847728.BTM29_10000"/>
<organism evidence="3 4">
    <name type="scientific">Companilactobacillus allii</name>
    <dbReference type="NCBI Taxonomy" id="1847728"/>
    <lineage>
        <taxon>Bacteria</taxon>
        <taxon>Bacillati</taxon>
        <taxon>Bacillota</taxon>
        <taxon>Bacilli</taxon>
        <taxon>Lactobacillales</taxon>
        <taxon>Lactobacillaceae</taxon>
        <taxon>Companilactobacillus</taxon>
    </lineage>
</organism>
<feature type="region of interest" description="Disordered" evidence="2">
    <location>
        <begin position="167"/>
        <end position="187"/>
    </location>
</feature>
<feature type="coiled-coil region" evidence="1">
    <location>
        <begin position="47"/>
        <end position="74"/>
    </location>
</feature>
<evidence type="ECO:0000256" key="2">
    <source>
        <dbReference type="SAM" id="MobiDB-lite"/>
    </source>
</evidence>
<accession>A0A1P8Q4U2</accession>
<dbReference type="EMBL" id="CP019323">
    <property type="protein sequence ID" value="APX72861.1"/>
    <property type="molecule type" value="Genomic_DNA"/>
</dbReference>
<dbReference type="AlphaFoldDB" id="A0A1P8Q4U2"/>
<keyword evidence="1" id="KW-0175">Coiled coil</keyword>
<gene>
    <name evidence="3" type="ORF">BTM29_10000</name>
</gene>
<evidence type="ECO:0000313" key="4">
    <source>
        <dbReference type="Proteomes" id="UP000187499"/>
    </source>
</evidence>
<dbReference type="RefSeq" id="WP_076616979.1">
    <property type="nucleotide sequence ID" value="NZ_CP019323.1"/>
</dbReference>
<dbReference type="OrthoDB" id="2296344at2"/>
<evidence type="ECO:0000256" key="1">
    <source>
        <dbReference type="SAM" id="Coils"/>
    </source>
</evidence>
<dbReference type="Proteomes" id="UP000187499">
    <property type="component" value="Chromosome"/>
</dbReference>
<dbReference type="KEGG" id="lalw:BTM29_10000"/>
<evidence type="ECO:0000313" key="3">
    <source>
        <dbReference type="EMBL" id="APX72861.1"/>
    </source>
</evidence>
<sequence>MVKIEVPSSELKFEIGIKKFNLSLADKSRGKYAESFNKIALQESKDVHKQDIELTELNQKFADLEAKYATSEDMTEAQYRKQRAGIEDTYYKKIQRQSHTIQDRQLQLIKGFLNDCFGEGSGDEIYKICGQSSAVLRKVVIQINAELEKSIGTKDYYDNYMSKLKDMKDDESTTEESADIQKQEVSN</sequence>
<name>A0A1P8Q4U2_9LACO</name>
<protein>
    <submittedName>
        <fullName evidence="3">Uncharacterized protein</fullName>
    </submittedName>
</protein>